<keyword evidence="3" id="KW-0813">Transport</keyword>
<sequence>MKGRKMMSLFSLKRKNYHIPLETQRQQWFKHFIVAFMAVFVCYLTVYLLRNNFKAAQVLLIEQNNLSTTQLGMIGLAFSVAYGIGKTILGYVIDGRNAKKIMSFLLGISAIISLVIGILLVTKQATAGILFILWGANGFVQSPGGPASYSTITRWTPKMKRGKWLGFWNASHNIGGALAGIVAFWGATTFFNGGVGGMFIVPAIIAFIIAIFCFSVGHDEPEELGWNSAPEIFEEPDEQGEEKTKDLTRFQILCQFVIKNPWVWTLCVINIFIYIVRIGIDNWAPVYCIQALGWNTHDAILTISFFETGALLGSLSWGWLSDIMKGRRMLCSIIAVAIEFFMLIAYSQVTSIYSMYTVLFILGFLVFGPQLLIGVSVIEFVPKNALAVTNGLTGTCAYLFGDSFAKVFLGYIADPTKSGMNIFGYTLHGWGATFTIMFTALIIAGLLMIPVALKQERIIRKSTILKL</sequence>
<evidence type="ECO:0000256" key="6">
    <source>
        <dbReference type="ARBA" id="ARBA00023136"/>
    </source>
</evidence>
<dbReference type="GO" id="GO:0061513">
    <property type="term" value="F:glucose 6-phosphate:phosphate antiporter activity"/>
    <property type="evidence" value="ECO:0007669"/>
    <property type="project" value="TreeGrafter"/>
</dbReference>
<evidence type="ECO:0000256" key="7">
    <source>
        <dbReference type="SAM" id="Phobius"/>
    </source>
</evidence>
<feature type="transmembrane region" description="Helical" evidence="7">
    <location>
        <begin position="101"/>
        <end position="121"/>
    </location>
</feature>
<feature type="transmembrane region" description="Helical" evidence="7">
    <location>
        <begin position="262"/>
        <end position="280"/>
    </location>
</feature>
<evidence type="ECO:0000256" key="5">
    <source>
        <dbReference type="ARBA" id="ARBA00022989"/>
    </source>
</evidence>
<keyword evidence="4 7" id="KW-0812">Transmembrane</keyword>
<evidence type="ECO:0000313" key="9">
    <source>
        <dbReference type="EMBL" id="EFS00829.1"/>
    </source>
</evidence>
<dbReference type="InterPro" id="IPR051337">
    <property type="entry name" value="OPA_Antiporter"/>
</dbReference>
<dbReference type="InterPro" id="IPR021159">
    <property type="entry name" value="Sugar-P_transporter_CS"/>
</dbReference>
<proteinExistence type="inferred from homology"/>
<feature type="transmembrane region" description="Helical" evidence="7">
    <location>
        <begin position="165"/>
        <end position="187"/>
    </location>
</feature>
<feature type="transmembrane region" description="Helical" evidence="7">
    <location>
        <begin position="127"/>
        <end position="144"/>
    </location>
</feature>
<dbReference type="EMBL" id="ADXJ01000447">
    <property type="protein sequence ID" value="EFS00829.1"/>
    <property type="molecule type" value="Genomic_DNA"/>
</dbReference>
<feature type="transmembrane region" description="Helical" evidence="7">
    <location>
        <begin position="69"/>
        <end position="89"/>
    </location>
</feature>
<evidence type="ECO:0000256" key="2">
    <source>
        <dbReference type="ARBA" id="ARBA00009598"/>
    </source>
</evidence>
<dbReference type="CDD" id="cd17345">
    <property type="entry name" value="MFS_GlpT"/>
    <property type="match status" value="1"/>
</dbReference>
<keyword evidence="6 7" id="KW-0472">Membrane</keyword>
<dbReference type="PROSITE" id="PS00942">
    <property type="entry name" value="GLPT"/>
    <property type="match status" value="1"/>
</dbReference>
<feature type="transmembrane region" description="Helical" evidence="7">
    <location>
        <begin position="329"/>
        <end position="347"/>
    </location>
</feature>
<feature type="domain" description="Major facilitator superfamily (MFS) profile" evidence="8">
    <location>
        <begin position="31"/>
        <end position="457"/>
    </location>
</feature>
<dbReference type="InterPro" id="IPR036259">
    <property type="entry name" value="MFS_trans_sf"/>
</dbReference>
<dbReference type="PIRSF" id="PIRSF002808">
    <property type="entry name" value="Hexose_phosphate_transp"/>
    <property type="match status" value="1"/>
</dbReference>
<name>E3ZNG7_LISSE</name>
<feature type="transmembrane region" description="Helical" evidence="7">
    <location>
        <begin position="429"/>
        <end position="453"/>
    </location>
</feature>
<dbReference type="GO" id="GO:0035435">
    <property type="term" value="P:phosphate ion transmembrane transport"/>
    <property type="evidence" value="ECO:0007669"/>
    <property type="project" value="TreeGrafter"/>
</dbReference>
<evidence type="ECO:0000256" key="4">
    <source>
        <dbReference type="ARBA" id="ARBA00022692"/>
    </source>
</evidence>
<dbReference type="Proteomes" id="UP000004302">
    <property type="component" value="Chromosome"/>
</dbReference>
<reference evidence="9" key="1">
    <citation type="journal article" date="2010" name="Microbiol. Resour. Announc.">
        <title>Comparative genomics of the bacterial genus Listeria: Genome evolution is characterized by limited gene acquisition and limited gene loss.</title>
        <authorList>
            <person name="den Bakker H.C."/>
            <person name="Cummings C.A."/>
            <person name="Ferreira V."/>
            <person name="Vatta P."/>
            <person name="Orsi R.H."/>
            <person name="Degoricija L."/>
            <person name="Barker M."/>
            <person name="Petrauskene O."/>
            <person name="Furtado M.R."/>
            <person name="Wiedmann M."/>
        </authorList>
    </citation>
    <scope>NUCLEOTIDE SEQUENCE [LARGE SCALE GENOMIC DNA]</scope>
    <source>
        <strain evidence="9">FSL N1-067</strain>
    </source>
</reference>
<gene>
    <name evidence="9" type="ORF">NT03LS_0993</name>
</gene>
<comment type="subcellular location">
    <subcellularLocation>
        <location evidence="1">Cell membrane</location>
        <topology evidence="1">Multi-pass membrane protein</topology>
    </subcellularLocation>
</comment>
<dbReference type="SUPFAM" id="SSF103473">
    <property type="entry name" value="MFS general substrate transporter"/>
    <property type="match status" value="1"/>
</dbReference>
<protein>
    <submittedName>
        <fullName evidence="9">Hexose phosphate transport protein</fullName>
    </submittedName>
</protein>
<dbReference type="PANTHER" id="PTHR43826">
    <property type="entry name" value="GLUCOSE-6-PHOSPHATE EXCHANGER SLC37A4"/>
    <property type="match status" value="1"/>
</dbReference>
<dbReference type="InterPro" id="IPR011701">
    <property type="entry name" value="MFS"/>
</dbReference>
<feature type="transmembrane region" description="Helical" evidence="7">
    <location>
        <begin position="300"/>
        <end position="320"/>
    </location>
</feature>
<dbReference type="NCBIfam" id="NF007107">
    <property type="entry name" value="PRK09556.1"/>
    <property type="match status" value="1"/>
</dbReference>
<dbReference type="PATRIC" id="fig|702453.3.peg.787"/>
<organism evidence="9">
    <name type="scientific">Listeria seeligeri FSL N1-067</name>
    <dbReference type="NCBI Taxonomy" id="702453"/>
    <lineage>
        <taxon>Bacteria</taxon>
        <taxon>Bacillati</taxon>
        <taxon>Bacillota</taxon>
        <taxon>Bacilli</taxon>
        <taxon>Bacillales</taxon>
        <taxon>Listeriaceae</taxon>
        <taxon>Listeria</taxon>
    </lineage>
</organism>
<keyword evidence="5 7" id="KW-1133">Transmembrane helix</keyword>
<dbReference type="Pfam" id="PF07690">
    <property type="entry name" value="MFS_1"/>
    <property type="match status" value="1"/>
</dbReference>
<dbReference type="InterPro" id="IPR020846">
    <property type="entry name" value="MFS_dom"/>
</dbReference>
<dbReference type="InterPro" id="IPR000849">
    <property type="entry name" value="Sugar_P_transporter"/>
</dbReference>
<feature type="transmembrane region" description="Helical" evidence="7">
    <location>
        <begin position="385"/>
        <end position="409"/>
    </location>
</feature>
<evidence type="ECO:0000259" key="8">
    <source>
        <dbReference type="PROSITE" id="PS50850"/>
    </source>
</evidence>
<evidence type="ECO:0000256" key="1">
    <source>
        <dbReference type="ARBA" id="ARBA00004651"/>
    </source>
</evidence>
<dbReference type="HOGENOM" id="CLU_001265_31_0_9"/>
<evidence type="ECO:0000256" key="3">
    <source>
        <dbReference type="ARBA" id="ARBA00022448"/>
    </source>
</evidence>
<comment type="caution">
    <text evidence="9">The sequence shown here is derived from an EMBL/GenBank/DDBJ whole genome shotgun (WGS) entry which is preliminary data.</text>
</comment>
<feature type="transmembrane region" description="Helical" evidence="7">
    <location>
        <begin position="353"/>
        <end position="373"/>
    </location>
</feature>
<dbReference type="Gene3D" id="1.20.1250.20">
    <property type="entry name" value="MFS general substrate transporter like domains"/>
    <property type="match status" value="2"/>
</dbReference>
<feature type="transmembrane region" description="Helical" evidence="7">
    <location>
        <begin position="199"/>
        <end position="217"/>
    </location>
</feature>
<dbReference type="GO" id="GO:0005886">
    <property type="term" value="C:plasma membrane"/>
    <property type="evidence" value="ECO:0007669"/>
    <property type="project" value="UniProtKB-SubCell"/>
</dbReference>
<dbReference type="PANTHER" id="PTHR43826:SF9">
    <property type="entry name" value="PROTEIN, PUTATIVE-RELATED"/>
    <property type="match status" value="1"/>
</dbReference>
<comment type="similarity">
    <text evidence="2">Belongs to the major facilitator superfamily. Organophosphate:Pi antiporter (OPA) (TC 2.A.1.4) family.</text>
</comment>
<dbReference type="AlphaFoldDB" id="E3ZNG7"/>
<feature type="transmembrane region" description="Helical" evidence="7">
    <location>
        <begin position="28"/>
        <end position="49"/>
    </location>
</feature>
<dbReference type="PROSITE" id="PS50850">
    <property type="entry name" value="MFS"/>
    <property type="match status" value="1"/>
</dbReference>
<accession>E3ZNG7</accession>